<dbReference type="OrthoDB" id="9774900at2"/>
<evidence type="ECO:0000313" key="8">
    <source>
        <dbReference type="Proteomes" id="UP000319514"/>
    </source>
</evidence>
<evidence type="ECO:0008006" key="9">
    <source>
        <dbReference type="Google" id="ProtNLM"/>
    </source>
</evidence>
<feature type="transmembrane region" description="Helical" evidence="6">
    <location>
        <begin position="28"/>
        <end position="47"/>
    </location>
</feature>
<dbReference type="EMBL" id="VFOQ01000001">
    <property type="protein sequence ID" value="TQL60612.1"/>
    <property type="molecule type" value="Genomic_DNA"/>
</dbReference>
<keyword evidence="4 6" id="KW-0472">Membrane</keyword>
<protein>
    <recommendedName>
        <fullName evidence="9">Neutral zinc metallopeptidase</fullName>
    </recommendedName>
</protein>
<proteinExistence type="predicted"/>
<accession>A0A542ZJT2</accession>
<comment type="subcellular location">
    <subcellularLocation>
        <location evidence="1">Membrane</location>
        <topology evidence="1">Single-pass membrane protein</topology>
    </subcellularLocation>
</comment>
<evidence type="ECO:0000313" key="7">
    <source>
        <dbReference type="EMBL" id="TQL60612.1"/>
    </source>
</evidence>
<comment type="caution">
    <text evidence="7">The sequence shown here is derived from an EMBL/GenBank/DDBJ whole genome shotgun (WGS) entry which is preliminary data.</text>
</comment>
<evidence type="ECO:0000256" key="4">
    <source>
        <dbReference type="ARBA" id="ARBA00023136"/>
    </source>
</evidence>
<evidence type="ECO:0000256" key="5">
    <source>
        <dbReference type="SAM" id="MobiDB-lite"/>
    </source>
</evidence>
<name>A0A542ZJT2_9MICO</name>
<dbReference type="SUPFAM" id="SSF55486">
    <property type="entry name" value="Metalloproteases ('zincins'), catalytic domain"/>
    <property type="match status" value="1"/>
</dbReference>
<evidence type="ECO:0000256" key="2">
    <source>
        <dbReference type="ARBA" id="ARBA00022692"/>
    </source>
</evidence>
<evidence type="ECO:0000256" key="6">
    <source>
        <dbReference type="SAM" id="Phobius"/>
    </source>
</evidence>
<organism evidence="7 8">
    <name type="scientific">Oryzihumus leptocrescens</name>
    <dbReference type="NCBI Taxonomy" id="297536"/>
    <lineage>
        <taxon>Bacteria</taxon>
        <taxon>Bacillati</taxon>
        <taxon>Actinomycetota</taxon>
        <taxon>Actinomycetes</taxon>
        <taxon>Micrococcales</taxon>
        <taxon>Intrasporangiaceae</taxon>
        <taxon>Oryzihumus</taxon>
    </lineage>
</organism>
<dbReference type="PANTHER" id="PTHR30168:SF0">
    <property type="entry name" value="INNER MEMBRANE PROTEIN"/>
    <property type="match status" value="1"/>
</dbReference>
<dbReference type="Proteomes" id="UP000319514">
    <property type="component" value="Unassembled WGS sequence"/>
</dbReference>
<gene>
    <name evidence="7" type="ORF">FB474_2008</name>
</gene>
<reference evidence="7 8" key="1">
    <citation type="submission" date="2019-06" db="EMBL/GenBank/DDBJ databases">
        <title>Sequencing the genomes of 1000 actinobacteria strains.</title>
        <authorList>
            <person name="Klenk H.-P."/>
        </authorList>
    </citation>
    <scope>NUCLEOTIDE SEQUENCE [LARGE SCALE GENOMIC DNA]</scope>
    <source>
        <strain evidence="7 8">DSM 18082</strain>
    </source>
</reference>
<dbReference type="GO" id="GO:0016020">
    <property type="term" value="C:membrane"/>
    <property type="evidence" value="ECO:0007669"/>
    <property type="project" value="UniProtKB-SubCell"/>
</dbReference>
<keyword evidence="2 6" id="KW-0812">Transmembrane</keyword>
<keyword evidence="8" id="KW-1185">Reference proteome</keyword>
<keyword evidence="3 6" id="KW-1133">Transmembrane helix</keyword>
<dbReference type="InterPro" id="IPR007343">
    <property type="entry name" value="Uncharacterised_pept_Zn_put"/>
</dbReference>
<dbReference type="Pfam" id="PF04228">
    <property type="entry name" value="Zn_peptidase"/>
    <property type="match status" value="1"/>
</dbReference>
<evidence type="ECO:0000256" key="1">
    <source>
        <dbReference type="ARBA" id="ARBA00004167"/>
    </source>
</evidence>
<dbReference type="AlphaFoldDB" id="A0A542ZJT2"/>
<dbReference type="RefSeq" id="WP_141788488.1">
    <property type="nucleotide sequence ID" value="NZ_BAAAKX010000002.1"/>
</dbReference>
<sequence length="305" mass="31425">MSFNDDAGLDTSQVESGGGGGGFPGGGLVVGGGAGGILLLILALVFGPGVLGGQDPSTAGGAGSAGSGGTSQGEITQRCRTGADANANVECRVVGTVNSVQSYWATALPRFFGTNYTRATTRLYSGAVPSACGTASNQVGPFYCPRDGKAYIDASFFTELTSRFGADSGALAQEYVVAHEYGHHVQDLLGVLDAAQQDPQGPESGSVRIELMADCFAGAWAHDASTTTDAQGNTYLKPLTQNDIRSALSAASAVGDDRIQQKAQGRVTPESWTHGSSAERQKWFLTGYRSGDPRQCDTLHATSLN</sequence>
<feature type="region of interest" description="Disordered" evidence="5">
    <location>
        <begin position="57"/>
        <end position="76"/>
    </location>
</feature>
<dbReference type="PANTHER" id="PTHR30168">
    <property type="entry name" value="PUTATIVE MEMBRANE PROTEIN YPFJ"/>
    <property type="match status" value="1"/>
</dbReference>
<feature type="compositionally biased region" description="Gly residues" evidence="5">
    <location>
        <begin position="60"/>
        <end position="71"/>
    </location>
</feature>
<evidence type="ECO:0000256" key="3">
    <source>
        <dbReference type="ARBA" id="ARBA00022989"/>
    </source>
</evidence>